<feature type="compositionally biased region" description="Low complexity" evidence="8">
    <location>
        <begin position="173"/>
        <end position="183"/>
    </location>
</feature>
<feature type="transmembrane region" description="Helical" evidence="7">
    <location>
        <begin position="136"/>
        <end position="153"/>
    </location>
</feature>
<evidence type="ECO:0000259" key="9">
    <source>
        <dbReference type="Pfam" id="PF02308"/>
    </source>
</evidence>
<feature type="transmembrane region" description="Helical" evidence="7">
    <location>
        <begin position="24"/>
        <end position="42"/>
    </location>
</feature>
<evidence type="ECO:0000313" key="10">
    <source>
        <dbReference type="EMBL" id="MFC3606258.1"/>
    </source>
</evidence>
<evidence type="ECO:0000256" key="3">
    <source>
        <dbReference type="ARBA" id="ARBA00022475"/>
    </source>
</evidence>
<organism evidence="10 11">
    <name type="scientific">Stutzerimonas tarimensis</name>
    <dbReference type="NCBI Taxonomy" id="1507735"/>
    <lineage>
        <taxon>Bacteria</taxon>
        <taxon>Pseudomonadati</taxon>
        <taxon>Pseudomonadota</taxon>
        <taxon>Gammaproteobacteria</taxon>
        <taxon>Pseudomonadales</taxon>
        <taxon>Pseudomonadaceae</taxon>
        <taxon>Stutzerimonas</taxon>
    </lineage>
</organism>
<sequence>MEWWDIFTRTLATEFSDISDLEEAFSVAIRLTLAMILGGLLGYEREYKGKAAGLRTHMLVCVGAALFVLVPLKAGIVQDDVSRVIQGVVTGVGFLGAGTILKGGERREVQGLTTAAGIWLTAAVGVASGLGHETTAVLTTLLALMVLMVMRPLERHAAASAARHRKRQRRKQAQAQAQASRDA</sequence>
<reference evidence="11" key="1">
    <citation type="journal article" date="2019" name="Int. J. Syst. Evol. Microbiol.">
        <title>The Global Catalogue of Microorganisms (GCM) 10K type strain sequencing project: providing services to taxonomists for standard genome sequencing and annotation.</title>
        <authorList>
            <consortium name="The Broad Institute Genomics Platform"/>
            <consortium name="The Broad Institute Genome Sequencing Center for Infectious Disease"/>
            <person name="Wu L."/>
            <person name="Ma J."/>
        </authorList>
    </citation>
    <scope>NUCLEOTIDE SEQUENCE [LARGE SCALE GENOMIC DNA]</scope>
    <source>
        <strain evidence="11">KCTC 42447</strain>
    </source>
</reference>
<dbReference type="RefSeq" id="WP_386360121.1">
    <property type="nucleotide sequence ID" value="NZ_JBHRXZ010000001.1"/>
</dbReference>
<dbReference type="Proteomes" id="UP001595630">
    <property type="component" value="Unassembled WGS sequence"/>
</dbReference>
<keyword evidence="5 7" id="KW-1133">Transmembrane helix</keyword>
<comment type="similarity">
    <text evidence="2 7">Belongs to the MgtC/SapB family.</text>
</comment>
<gene>
    <name evidence="10" type="ORF">ACFOMF_00445</name>
</gene>
<comment type="caution">
    <text evidence="10">The sequence shown here is derived from an EMBL/GenBank/DDBJ whole genome shotgun (WGS) entry which is preliminary data.</text>
</comment>
<feature type="transmembrane region" description="Helical" evidence="7">
    <location>
        <begin position="113"/>
        <end position="130"/>
    </location>
</feature>
<feature type="region of interest" description="Disordered" evidence="8">
    <location>
        <begin position="158"/>
        <end position="183"/>
    </location>
</feature>
<protein>
    <recommendedName>
        <fullName evidence="7">Protein MgtC</fullName>
    </recommendedName>
</protein>
<evidence type="ECO:0000313" key="11">
    <source>
        <dbReference type="Proteomes" id="UP001595630"/>
    </source>
</evidence>
<evidence type="ECO:0000256" key="2">
    <source>
        <dbReference type="ARBA" id="ARBA00009298"/>
    </source>
</evidence>
<dbReference type="PANTHER" id="PTHR33778">
    <property type="entry name" value="PROTEIN MGTC"/>
    <property type="match status" value="1"/>
</dbReference>
<keyword evidence="7" id="KW-0997">Cell inner membrane</keyword>
<accession>A0ABV7T1B1</accession>
<keyword evidence="11" id="KW-1185">Reference proteome</keyword>
<name>A0ABV7T1B1_9GAMM</name>
<evidence type="ECO:0000256" key="4">
    <source>
        <dbReference type="ARBA" id="ARBA00022692"/>
    </source>
</evidence>
<dbReference type="EMBL" id="JBHRXZ010000001">
    <property type="protein sequence ID" value="MFC3606258.1"/>
    <property type="molecule type" value="Genomic_DNA"/>
</dbReference>
<evidence type="ECO:0000256" key="6">
    <source>
        <dbReference type="ARBA" id="ARBA00023136"/>
    </source>
</evidence>
<feature type="transmembrane region" description="Helical" evidence="7">
    <location>
        <begin position="84"/>
        <end position="101"/>
    </location>
</feature>
<dbReference type="PANTHER" id="PTHR33778:SF1">
    <property type="entry name" value="MAGNESIUM TRANSPORTER YHID-RELATED"/>
    <property type="match status" value="1"/>
</dbReference>
<dbReference type="PRINTS" id="PR01837">
    <property type="entry name" value="MGTCSAPBPROT"/>
</dbReference>
<keyword evidence="3" id="KW-1003">Cell membrane</keyword>
<proteinExistence type="inferred from homology"/>
<dbReference type="InterPro" id="IPR049177">
    <property type="entry name" value="MgtC_SapB_SrpB_YhiD_N"/>
</dbReference>
<evidence type="ECO:0000256" key="7">
    <source>
        <dbReference type="RuleBase" id="RU365041"/>
    </source>
</evidence>
<dbReference type="Pfam" id="PF02308">
    <property type="entry name" value="MgtC"/>
    <property type="match status" value="1"/>
</dbReference>
<feature type="transmembrane region" description="Helical" evidence="7">
    <location>
        <begin position="54"/>
        <end position="72"/>
    </location>
</feature>
<evidence type="ECO:0000256" key="8">
    <source>
        <dbReference type="SAM" id="MobiDB-lite"/>
    </source>
</evidence>
<evidence type="ECO:0000256" key="5">
    <source>
        <dbReference type="ARBA" id="ARBA00022989"/>
    </source>
</evidence>
<feature type="compositionally biased region" description="Basic residues" evidence="8">
    <location>
        <begin position="162"/>
        <end position="172"/>
    </location>
</feature>
<feature type="domain" description="MgtC/SapB/SrpB/YhiD N-terminal" evidence="9">
    <location>
        <begin position="31"/>
        <end position="155"/>
    </location>
</feature>
<keyword evidence="4 7" id="KW-0812">Transmembrane</keyword>
<comment type="subcellular location">
    <subcellularLocation>
        <location evidence="7">Cell inner membrane</location>
        <topology evidence="7">Multi-pass membrane protein</topology>
    </subcellularLocation>
    <subcellularLocation>
        <location evidence="1">Cell membrane</location>
        <topology evidence="1">Multi-pass membrane protein</topology>
    </subcellularLocation>
</comment>
<evidence type="ECO:0000256" key="1">
    <source>
        <dbReference type="ARBA" id="ARBA00004651"/>
    </source>
</evidence>
<keyword evidence="6 7" id="KW-0472">Membrane</keyword>
<dbReference type="InterPro" id="IPR003416">
    <property type="entry name" value="MgtC/SapB/SrpB/YhiD_fam"/>
</dbReference>